<name>A0A267M9X8_9FIRM</name>
<sequence>MPKKVLVTGCAGFIGSHLSEALIDKGFRVIGIDCFTEYYDRKLKERNLSSLLSCKDFTFMEEDLMEAPLELYLKDIDYVFHQAGQPGVRGSWGAQFDIYVKNNVLATQRLLEIVKDFNIKKFIYASSSSIYGNVDTLPMKESQLPRPFSPYGMTKLAAEQLCNLYFENYGVPTVALRYFTVYGPRQRPEMAMNTFIKAILNDTCLSIYGDGNQRRDFTYIDDIVKANLLAMESSVEGEVFNVGSNRPIKLIEVIRILEKIVGKKTKMKFMPKQEGDVRDTYAHIKKIKESFGYEASVDIEKGLANQVDYIKSIL</sequence>
<comment type="similarity">
    <text evidence="1">Belongs to the NAD(P)-dependent epimerase/dehydratase family.</text>
</comment>
<evidence type="ECO:0000313" key="3">
    <source>
        <dbReference type="EMBL" id="PAB56371.1"/>
    </source>
</evidence>
<dbReference type="Gene3D" id="3.40.50.720">
    <property type="entry name" value="NAD(P)-binding Rossmann-like Domain"/>
    <property type="match status" value="1"/>
</dbReference>
<dbReference type="InterPro" id="IPR036291">
    <property type="entry name" value="NAD(P)-bd_dom_sf"/>
</dbReference>
<accession>A0A267M9X8</accession>
<protein>
    <submittedName>
        <fullName evidence="3">UDP-glucose 4-epimerase</fullName>
    </submittedName>
</protein>
<gene>
    <name evidence="3" type="ORF">CCE28_20890</name>
</gene>
<dbReference type="InterPro" id="IPR001509">
    <property type="entry name" value="Epimerase_deHydtase"/>
</dbReference>
<dbReference type="SUPFAM" id="SSF51735">
    <property type="entry name" value="NAD(P)-binding Rossmann-fold domains"/>
    <property type="match status" value="1"/>
</dbReference>
<feature type="domain" description="NAD-dependent epimerase/dehydratase" evidence="2">
    <location>
        <begin position="5"/>
        <end position="243"/>
    </location>
</feature>
<dbReference type="Gene3D" id="3.90.25.10">
    <property type="entry name" value="UDP-galactose 4-epimerase, domain 1"/>
    <property type="match status" value="1"/>
</dbReference>
<dbReference type="Pfam" id="PF01370">
    <property type="entry name" value="Epimerase"/>
    <property type="match status" value="1"/>
</dbReference>
<evidence type="ECO:0000256" key="1">
    <source>
        <dbReference type="ARBA" id="ARBA00007637"/>
    </source>
</evidence>
<proteinExistence type="inferred from homology"/>
<organism evidence="3 4">
    <name type="scientific">Anaeromicrobium sediminis</name>
    <dbReference type="NCBI Taxonomy" id="1478221"/>
    <lineage>
        <taxon>Bacteria</taxon>
        <taxon>Bacillati</taxon>
        <taxon>Bacillota</taxon>
        <taxon>Clostridia</taxon>
        <taxon>Peptostreptococcales</taxon>
        <taxon>Thermotaleaceae</taxon>
        <taxon>Anaeromicrobium</taxon>
    </lineage>
</organism>
<dbReference type="AlphaFoldDB" id="A0A267M9X8"/>
<comment type="caution">
    <text evidence="3">The sequence shown here is derived from an EMBL/GenBank/DDBJ whole genome shotgun (WGS) entry which is preliminary data.</text>
</comment>
<evidence type="ECO:0000259" key="2">
    <source>
        <dbReference type="Pfam" id="PF01370"/>
    </source>
</evidence>
<dbReference type="EMBL" id="NIBG01000035">
    <property type="protein sequence ID" value="PAB56371.1"/>
    <property type="molecule type" value="Genomic_DNA"/>
</dbReference>
<keyword evidence="4" id="KW-1185">Reference proteome</keyword>
<reference evidence="3 4" key="1">
    <citation type="submission" date="2017-06" db="EMBL/GenBank/DDBJ databases">
        <title>Draft genome sequence of anaerobic fermentative bacterium Anaeromicrobium sediminis DY2726D isolated from West Pacific Ocean sediments.</title>
        <authorList>
            <person name="Zeng X."/>
        </authorList>
    </citation>
    <scope>NUCLEOTIDE SEQUENCE [LARGE SCALE GENOMIC DNA]</scope>
    <source>
        <strain evidence="3 4">DY2726D</strain>
    </source>
</reference>
<dbReference type="Proteomes" id="UP000216024">
    <property type="component" value="Unassembled WGS sequence"/>
</dbReference>
<dbReference type="PANTHER" id="PTHR43000">
    <property type="entry name" value="DTDP-D-GLUCOSE 4,6-DEHYDRATASE-RELATED"/>
    <property type="match status" value="1"/>
</dbReference>
<dbReference type="PRINTS" id="PR01713">
    <property type="entry name" value="NUCEPIMERASE"/>
</dbReference>
<dbReference type="OrthoDB" id="142826at2"/>
<evidence type="ECO:0000313" key="4">
    <source>
        <dbReference type="Proteomes" id="UP000216024"/>
    </source>
</evidence>